<dbReference type="EMBL" id="CH408078">
    <property type="protein sequence ID" value="EEQ38733.1"/>
    <property type="molecule type" value="Genomic_DNA"/>
</dbReference>
<evidence type="ECO:0000256" key="22">
    <source>
        <dbReference type="ARBA" id="ARBA00048954"/>
    </source>
</evidence>
<evidence type="ECO:0000256" key="7">
    <source>
        <dbReference type="ARBA" id="ARBA00022741"/>
    </source>
</evidence>
<evidence type="ECO:0000256" key="12">
    <source>
        <dbReference type="ARBA" id="ARBA00023014"/>
    </source>
</evidence>
<keyword evidence="16" id="KW-0131">Cell cycle</keyword>
<evidence type="ECO:0000313" key="25">
    <source>
        <dbReference type="Proteomes" id="UP000007703"/>
    </source>
</evidence>
<keyword evidence="7" id="KW-0547">Nucleotide-binding</keyword>
<dbReference type="InterPro" id="IPR010614">
    <property type="entry name" value="RAD3-like_helicase_DEAD"/>
</dbReference>
<dbReference type="InterPro" id="IPR042493">
    <property type="entry name" value="XPD_DNA_FeS"/>
</dbReference>
<dbReference type="SMART" id="SM00491">
    <property type="entry name" value="HELICc2"/>
    <property type="match status" value="1"/>
</dbReference>
<dbReference type="GO" id="GO:0005634">
    <property type="term" value="C:nucleus"/>
    <property type="evidence" value="ECO:0007669"/>
    <property type="project" value="UniProtKB-SubCell"/>
</dbReference>
<sequence>MRKNERVTLWLMTRDYSHPYEPYKIQNELMDAIYETVNNGFKVGLFESPTGTGKTLSIICSTMTWLRDFKQENDTNIAYKGNASDSSNESSDDEPDWVKAAHRKSILSRTKGRAIDYEKHLQGLKDQVLDFTELEGRNNLKKKKESIEYDTFVPNDYHSDSEGNSIAVKNSRLSAENTAIMKRLSGNDVESLYPPECPHTILFSSRTHSQLYQFAHQLQLPSFHSSLEEITEYTKFVALGSRKQLCINDKVRSLGNLNSINDACVDLQKKDQPCDFFPKITKSGVSEKTKSFIDNCFVKVNDIEDVASLGKKLEICPYYTVRNATDYAEIIALPYQLLLSKSARESLDLKIENSIVVIDEAHNLIDTISSMNSVRLSLSELTMCINGLKLYLSKFARRLNSGNRIYLVKLIKLCQVVQKFMTKTLSYKSGDKVDPLEIFQGNTGDLINVNKLNKYLSKSKIAYKIESYLEHVDDQISKQSSSNPILFKVVQFLECLTNTSNEGEIIWDMQEENVTLQYILLDPSIIFEDVLSQAKCVLLCGGTMEPMDDFKSYLFPNIPSNLVKTFTCDHLIPKENLKVFAVKATNNLDFEFSFQKRSQPSMMRELGLLIARLCQSIPSGVVIFFPSYKYLSHVFSLWSSSGILERISSSKTVFQEPKDSQEVESTLQEYSNAVKSSFKGAALFAVVGGKMAEGINFADDLARGVIVVGLPYPNAAATDLVAKQNHIVRTLIAKGKSRSEAANASRDFYENICMRAVNQSIGRSIRHANDYSTIFLIDQRYSRKNIRQKLSKWVRNQLSDSDQNIDEIIHSTEKFFEYHRYTVNK</sequence>
<evidence type="ECO:0000256" key="13">
    <source>
        <dbReference type="ARBA" id="ARBA00023125"/>
    </source>
</evidence>
<keyword evidence="11" id="KW-0408">Iron</keyword>
<evidence type="ECO:0000256" key="14">
    <source>
        <dbReference type="ARBA" id="ARBA00023235"/>
    </source>
</evidence>
<dbReference type="Pfam" id="PF13307">
    <property type="entry name" value="Helicase_C_2"/>
    <property type="match status" value="1"/>
</dbReference>
<evidence type="ECO:0000256" key="4">
    <source>
        <dbReference type="ARBA" id="ARBA00016387"/>
    </source>
</evidence>
<evidence type="ECO:0000256" key="17">
    <source>
        <dbReference type="ARBA" id="ARBA00029709"/>
    </source>
</evidence>
<dbReference type="InterPro" id="IPR006554">
    <property type="entry name" value="Helicase-like_DEXD_c2"/>
</dbReference>
<evidence type="ECO:0000256" key="6">
    <source>
        <dbReference type="ARBA" id="ARBA00022723"/>
    </source>
</evidence>
<evidence type="ECO:0000256" key="3">
    <source>
        <dbReference type="ARBA" id="ARBA00008435"/>
    </source>
</evidence>
<keyword evidence="6" id="KW-0479">Metal-binding</keyword>
<evidence type="ECO:0000256" key="20">
    <source>
        <dbReference type="ARBA" id="ARBA00045008"/>
    </source>
</evidence>
<keyword evidence="10" id="KW-0067">ATP-binding</keyword>
<dbReference type="AlphaFoldDB" id="C4Y2U6"/>
<dbReference type="InterPro" id="IPR045028">
    <property type="entry name" value="DinG/Rad3-like"/>
</dbReference>
<dbReference type="InterPro" id="IPR006555">
    <property type="entry name" value="ATP-dep_Helicase_C"/>
</dbReference>
<evidence type="ECO:0000256" key="11">
    <source>
        <dbReference type="ARBA" id="ARBA00023004"/>
    </source>
</evidence>
<evidence type="ECO:0000256" key="19">
    <source>
        <dbReference type="ARBA" id="ARBA00044998"/>
    </source>
</evidence>
<keyword evidence="9" id="KW-0347">Helicase</keyword>
<comment type="catalytic activity">
    <reaction evidence="22">
        <text>ATP + H2O = ADP + phosphate + H(+)</text>
        <dbReference type="Rhea" id="RHEA:13065"/>
        <dbReference type="ChEBI" id="CHEBI:15377"/>
        <dbReference type="ChEBI" id="CHEBI:15378"/>
        <dbReference type="ChEBI" id="CHEBI:30616"/>
        <dbReference type="ChEBI" id="CHEBI:43474"/>
        <dbReference type="ChEBI" id="CHEBI:456216"/>
        <dbReference type="EC" id="5.6.2.3"/>
    </reaction>
</comment>
<dbReference type="Proteomes" id="UP000007703">
    <property type="component" value="Unassembled WGS sequence"/>
</dbReference>
<dbReference type="OrthoDB" id="267079at2759"/>
<dbReference type="VEuPathDB" id="FungiDB:CLUG_02859"/>
<evidence type="ECO:0000256" key="15">
    <source>
        <dbReference type="ARBA" id="ARBA00023242"/>
    </source>
</evidence>
<reference evidence="24 25" key="1">
    <citation type="journal article" date="2009" name="Nature">
        <title>Evolution of pathogenicity and sexual reproduction in eight Candida genomes.</title>
        <authorList>
            <person name="Butler G."/>
            <person name="Rasmussen M.D."/>
            <person name="Lin M.F."/>
            <person name="Santos M.A."/>
            <person name="Sakthikumar S."/>
            <person name="Munro C.A."/>
            <person name="Rheinbay E."/>
            <person name="Grabherr M."/>
            <person name="Forche A."/>
            <person name="Reedy J.L."/>
            <person name="Agrafioti I."/>
            <person name="Arnaud M.B."/>
            <person name="Bates S."/>
            <person name="Brown A.J."/>
            <person name="Brunke S."/>
            <person name="Costanzo M.C."/>
            <person name="Fitzpatrick D.A."/>
            <person name="de Groot P.W."/>
            <person name="Harris D."/>
            <person name="Hoyer L.L."/>
            <person name="Hube B."/>
            <person name="Klis F.M."/>
            <person name="Kodira C."/>
            <person name="Lennard N."/>
            <person name="Logue M.E."/>
            <person name="Martin R."/>
            <person name="Neiman A.M."/>
            <person name="Nikolaou E."/>
            <person name="Quail M.A."/>
            <person name="Quinn J."/>
            <person name="Santos M.C."/>
            <person name="Schmitzberger F.F."/>
            <person name="Sherlock G."/>
            <person name="Shah P."/>
            <person name="Silverstein K.A."/>
            <person name="Skrzypek M.S."/>
            <person name="Soll D."/>
            <person name="Staggs R."/>
            <person name="Stansfield I."/>
            <person name="Stumpf M.P."/>
            <person name="Sudbery P.E."/>
            <person name="Srikantha T."/>
            <person name="Zeng Q."/>
            <person name="Berman J."/>
            <person name="Berriman M."/>
            <person name="Heitman J."/>
            <person name="Gow N.A."/>
            <person name="Lorenz M.C."/>
            <person name="Birren B.W."/>
            <person name="Kellis M."/>
            <person name="Cuomo C.A."/>
        </authorList>
    </citation>
    <scope>NUCLEOTIDE SEQUENCE [LARGE SCALE GENOMIC DNA]</scope>
    <source>
        <strain evidence="24 25">ATCC 42720</strain>
    </source>
</reference>
<evidence type="ECO:0000256" key="5">
    <source>
        <dbReference type="ARBA" id="ARBA00017386"/>
    </source>
</evidence>
<dbReference type="STRING" id="306902.C4Y2U6"/>
<dbReference type="PROSITE" id="PS00690">
    <property type="entry name" value="DEAH_ATP_HELICASE"/>
    <property type="match status" value="1"/>
</dbReference>
<evidence type="ECO:0000256" key="21">
    <source>
        <dbReference type="ARBA" id="ARBA00045702"/>
    </source>
</evidence>
<dbReference type="GO" id="GO:0000785">
    <property type="term" value="C:chromatin"/>
    <property type="evidence" value="ECO:0007669"/>
    <property type="project" value="EnsemblFungi"/>
</dbReference>
<gene>
    <name evidence="24" type="ORF">CLUG_02859</name>
</gene>
<evidence type="ECO:0000256" key="9">
    <source>
        <dbReference type="ARBA" id="ARBA00022806"/>
    </source>
</evidence>
<dbReference type="GO" id="GO:0003677">
    <property type="term" value="F:DNA binding"/>
    <property type="evidence" value="ECO:0007669"/>
    <property type="project" value="UniProtKB-KW"/>
</dbReference>
<comment type="similarity">
    <text evidence="3">Belongs to the DEAD box helicase family. DEAH subfamily. DDX11/CHL1 sub-subfamily.</text>
</comment>
<evidence type="ECO:0000256" key="8">
    <source>
        <dbReference type="ARBA" id="ARBA00022801"/>
    </source>
</evidence>
<comment type="cofactor">
    <cofactor evidence="1">
        <name>[4Fe-4S] cluster</name>
        <dbReference type="ChEBI" id="CHEBI:49883"/>
    </cofactor>
</comment>
<protein>
    <recommendedName>
        <fullName evidence="5">ATP-dependent DNA helicase CHL1</fullName>
        <ecNumber evidence="18">5.6.2.3</ecNumber>
    </recommendedName>
    <alternativeName>
        <fullName evidence="4">ATP-dependent DNA helicase chl1</fullName>
    </alternativeName>
    <alternativeName>
        <fullName evidence="17">Chromosome loss protein 1</fullName>
    </alternativeName>
    <alternativeName>
        <fullName evidence="19 20">DNA 5'-3' helicase CHL1</fullName>
    </alternativeName>
</protein>
<evidence type="ECO:0000256" key="16">
    <source>
        <dbReference type="ARBA" id="ARBA00023306"/>
    </source>
</evidence>
<dbReference type="HOGENOM" id="CLU_006515_2_0_1"/>
<keyword evidence="13" id="KW-0238">DNA-binding</keyword>
<comment type="subcellular location">
    <subcellularLocation>
        <location evidence="2">Nucleus</location>
    </subcellularLocation>
</comment>
<feature type="domain" description="Helicase ATP-binding" evidence="23">
    <location>
        <begin position="12"/>
        <end position="420"/>
    </location>
</feature>
<proteinExistence type="inferred from homology"/>
<comment type="function">
    <text evidence="21">ATP-dependent DNA helicase important for chromosome transmission and normal cell cycle progression in G(2)/M. May have a role in changing DNA topology to allow the loading of proteins involved in maintaining sister chromatid cohesion in the vicinity of the centromeres. Has a specific role in chromosome segregation during meiosis II.</text>
</comment>
<evidence type="ECO:0000313" key="24">
    <source>
        <dbReference type="EMBL" id="EEQ38733.1"/>
    </source>
</evidence>
<dbReference type="InterPro" id="IPR014013">
    <property type="entry name" value="Helic_SF1/SF2_ATP-bd_DinG/Rad3"/>
</dbReference>
<dbReference type="OMA" id="QTHQFRD"/>
<dbReference type="InterPro" id="IPR013020">
    <property type="entry name" value="Rad3/Chl1-like"/>
</dbReference>
<dbReference type="GO" id="GO:0031571">
    <property type="term" value="P:mitotic G1 DNA damage checkpoint signaling"/>
    <property type="evidence" value="ECO:0007669"/>
    <property type="project" value="EnsemblFungi"/>
</dbReference>
<dbReference type="Gene3D" id="3.40.50.300">
    <property type="entry name" value="P-loop containing nucleotide triphosphate hydrolases"/>
    <property type="match status" value="3"/>
</dbReference>
<dbReference type="SMART" id="SM00488">
    <property type="entry name" value="DEXDc2"/>
    <property type="match status" value="1"/>
</dbReference>
<dbReference type="SUPFAM" id="SSF52540">
    <property type="entry name" value="P-loop containing nucleoside triphosphate hydrolases"/>
    <property type="match status" value="2"/>
</dbReference>
<dbReference type="PANTHER" id="PTHR11472">
    <property type="entry name" value="DNA REPAIR DEAD HELICASE RAD3/XP-D SUBFAMILY MEMBER"/>
    <property type="match status" value="1"/>
</dbReference>
<dbReference type="Pfam" id="PF06733">
    <property type="entry name" value="DEAD_2"/>
    <property type="match status" value="1"/>
</dbReference>
<dbReference type="KEGG" id="clu:CLUG_02859"/>
<name>C4Y2U6_CLAL4</name>
<keyword evidence="14" id="KW-0413">Isomerase</keyword>
<dbReference type="FunCoup" id="C4Y2U6">
    <property type="interactions" value="947"/>
</dbReference>
<keyword evidence="12" id="KW-0411">Iron-sulfur</keyword>
<dbReference type="GO" id="GO:0035861">
    <property type="term" value="C:site of double-strand break"/>
    <property type="evidence" value="ECO:0007669"/>
    <property type="project" value="EnsemblFungi"/>
</dbReference>
<dbReference type="CDD" id="cd18788">
    <property type="entry name" value="SF2_C_XPD"/>
    <property type="match status" value="1"/>
</dbReference>
<evidence type="ECO:0000256" key="2">
    <source>
        <dbReference type="ARBA" id="ARBA00004123"/>
    </source>
</evidence>
<dbReference type="GO" id="GO:0045005">
    <property type="term" value="P:DNA-templated DNA replication maintenance of fidelity"/>
    <property type="evidence" value="ECO:0007669"/>
    <property type="project" value="EnsemblFungi"/>
</dbReference>
<dbReference type="PANTHER" id="PTHR11472:SF41">
    <property type="entry name" value="ATP-DEPENDENT DNA HELICASE DDX11-RELATED"/>
    <property type="match status" value="1"/>
</dbReference>
<organism evidence="24 25">
    <name type="scientific">Clavispora lusitaniae (strain ATCC 42720)</name>
    <name type="common">Yeast</name>
    <name type="synonym">Candida lusitaniae</name>
    <dbReference type="NCBI Taxonomy" id="306902"/>
    <lineage>
        <taxon>Eukaryota</taxon>
        <taxon>Fungi</taxon>
        <taxon>Dikarya</taxon>
        <taxon>Ascomycota</taxon>
        <taxon>Saccharomycotina</taxon>
        <taxon>Pichiomycetes</taxon>
        <taxon>Metschnikowiaceae</taxon>
        <taxon>Clavispora</taxon>
    </lineage>
</organism>
<dbReference type="GO" id="GO:0051536">
    <property type="term" value="F:iron-sulfur cluster binding"/>
    <property type="evidence" value="ECO:0007669"/>
    <property type="project" value="UniProtKB-KW"/>
</dbReference>
<evidence type="ECO:0000256" key="10">
    <source>
        <dbReference type="ARBA" id="ARBA00022840"/>
    </source>
</evidence>
<evidence type="ECO:0000256" key="18">
    <source>
        <dbReference type="ARBA" id="ARBA00044969"/>
    </source>
</evidence>
<dbReference type="InParanoid" id="C4Y2U6"/>
<dbReference type="GO" id="GO:0007064">
    <property type="term" value="P:mitotic sister chromatid cohesion"/>
    <property type="evidence" value="ECO:0007669"/>
    <property type="project" value="EnsemblFungi"/>
</dbReference>
<accession>C4Y2U6</accession>
<dbReference type="GO" id="GO:0036297">
    <property type="term" value="P:interstrand cross-link repair"/>
    <property type="evidence" value="ECO:0007669"/>
    <property type="project" value="EnsemblFungi"/>
</dbReference>
<dbReference type="PROSITE" id="PS51193">
    <property type="entry name" value="HELICASE_ATP_BIND_2"/>
    <property type="match status" value="1"/>
</dbReference>
<dbReference type="InterPro" id="IPR027417">
    <property type="entry name" value="P-loop_NTPase"/>
</dbReference>
<dbReference type="InterPro" id="IPR002464">
    <property type="entry name" value="DNA/RNA_helicase_DEAH_CS"/>
</dbReference>
<dbReference type="GO" id="GO:0046872">
    <property type="term" value="F:metal ion binding"/>
    <property type="evidence" value="ECO:0007669"/>
    <property type="project" value="UniProtKB-KW"/>
</dbReference>
<dbReference type="GO" id="GO:0016818">
    <property type="term" value="F:hydrolase activity, acting on acid anhydrides, in phosphorus-containing anhydrides"/>
    <property type="evidence" value="ECO:0007669"/>
    <property type="project" value="InterPro"/>
</dbReference>
<evidence type="ECO:0000259" key="23">
    <source>
        <dbReference type="PROSITE" id="PS51193"/>
    </source>
</evidence>
<evidence type="ECO:0000256" key="1">
    <source>
        <dbReference type="ARBA" id="ARBA00001966"/>
    </source>
</evidence>
<dbReference type="GO" id="GO:0005524">
    <property type="term" value="F:ATP binding"/>
    <property type="evidence" value="ECO:0007669"/>
    <property type="project" value="UniProtKB-KW"/>
</dbReference>
<keyword evidence="15" id="KW-0539">Nucleus</keyword>
<dbReference type="FunFam" id="3.40.50.300:FF:001372">
    <property type="entry name" value="ATP-dependent DNA helicase chl1"/>
    <property type="match status" value="1"/>
</dbReference>
<dbReference type="EC" id="5.6.2.3" evidence="18"/>
<dbReference type="GO" id="GO:0043139">
    <property type="term" value="F:5'-3' DNA helicase activity"/>
    <property type="evidence" value="ECO:0007669"/>
    <property type="project" value="UniProtKB-EC"/>
</dbReference>
<dbReference type="NCBIfam" id="TIGR00604">
    <property type="entry name" value="rad3"/>
    <property type="match status" value="1"/>
</dbReference>
<keyword evidence="8" id="KW-0378">Hydrolase</keyword>
<dbReference type="GO" id="GO:0034085">
    <property type="term" value="P:establishment of sister chromatid cohesion"/>
    <property type="evidence" value="ECO:0007669"/>
    <property type="project" value="EnsemblFungi"/>
</dbReference>
<dbReference type="Gene3D" id="1.10.275.40">
    <property type="match status" value="1"/>
</dbReference>
<dbReference type="Gene3D" id="1.10.30.20">
    <property type="entry name" value="Bacterial XPD DNA helicase, FeS cluster domain"/>
    <property type="match status" value="1"/>
</dbReference>